<keyword evidence="3" id="KW-1185">Reference proteome</keyword>
<gene>
    <name evidence="2" type="ORF">B0H65DRAFT_509280</name>
</gene>
<protein>
    <submittedName>
        <fullName evidence="2">Uncharacterized protein</fullName>
    </submittedName>
</protein>
<evidence type="ECO:0000313" key="2">
    <source>
        <dbReference type="EMBL" id="KAK3345628.1"/>
    </source>
</evidence>
<proteinExistence type="predicted"/>
<accession>A0AAE0JGP2</accession>
<dbReference type="GeneID" id="87865453"/>
<evidence type="ECO:0000256" key="1">
    <source>
        <dbReference type="SAM" id="MobiDB-lite"/>
    </source>
</evidence>
<dbReference type="AlphaFoldDB" id="A0AAE0JGP2"/>
<dbReference type="Proteomes" id="UP001278500">
    <property type="component" value="Unassembled WGS sequence"/>
</dbReference>
<sequence>MSNNPFHQRRRKTDSIKLQLPKVQSSPNHEMPELTRHDEDGTCEQPHKSIMADPPPPSLHNNSVQTISPCPSNTHLTENSKSLTSNIQEQLPFTPECDFEVEVFRQWKAGHPAYQQLLAPSGEIHHTAACDWNNTATSPGQACTSMTDSGVDFTVPPQFQDATNQECPLPSTVLQVCNNPDQCALSPDMVEAMQRFSVAHICEYEQAKRLLVDKIVNKVLQNAAPRIMALLEEELQKREEELDMEMGEYEEDVDSKLESKL</sequence>
<comment type="caution">
    <text evidence="2">The sequence shown here is derived from an EMBL/GenBank/DDBJ whole genome shotgun (WGS) entry which is preliminary data.</text>
</comment>
<dbReference type="EMBL" id="JAUEPP010000004">
    <property type="protein sequence ID" value="KAK3345628.1"/>
    <property type="molecule type" value="Genomic_DNA"/>
</dbReference>
<feature type="compositionally biased region" description="Basic and acidic residues" evidence="1">
    <location>
        <begin position="30"/>
        <end position="40"/>
    </location>
</feature>
<organism evidence="2 3">
    <name type="scientific">Neurospora tetraspora</name>
    <dbReference type="NCBI Taxonomy" id="94610"/>
    <lineage>
        <taxon>Eukaryota</taxon>
        <taxon>Fungi</taxon>
        <taxon>Dikarya</taxon>
        <taxon>Ascomycota</taxon>
        <taxon>Pezizomycotina</taxon>
        <taxon>Sordariomycetes</taxon>
        <taxon>Sordariomycetidae</taxon>
        <taxon>Sordariales</taxon>
        <taxon>Sordariaceae</taxon>
        <taxon>Neurospora</taxon>
    </lineage>
</organism>
<reference evidence="2" key="1">
    <citation type="journal article" date="2023" name="Mol. Phylogenet. Evol.">
        <title>Genome-scale phylogeny and comparative genomics of the fungal order Sordariales.</title>
        <authorList>
            <person name="Hensen N."/>
            <person name="Bonometti L."/>
            <person name="Westerberg I."/>
            <person name="Brannstrom I.O."/>
            <person name="Guillou S."/>
            <person name="Cros-Aarteil S."/>
            <person name="Calhoun S."/>
            <person name="Haridas S."/>
            <person name="Kuo A."/>
            <person name="Mondo S."/>
            <person name="Pangilinan J."/>
            <person name="Riley R."/>
            <person name="LaButti K."/>
            <person name="Andreopoulos B."/>
            <person name="Lipzen A."/>
            <person name="Chen C."/>
            <person name="Yan M."/>
            <person name="Daum C."/>
            <person name="Ng V."/>
            <person name="Clum A."/>
            <person name="Steindorff A."/>
            <person name="Ohm R.A."/>
            <person name="Martin F."/>
            <person name="Silar P."/>
            <person name="Natvig D.O."/>
            <person name="Lalanne C."/>
            <person name="Gautier V."/>
            <person name="Ament-Velasquez S.L."/>
            <person name="Kruys A."/>
            <person name="Hutchinson M.I."/>
            <person name="Powell A.J."/>
            <person name="Barry K."/>
            <person name="Miller A.N."/>
            <person name="Grigoriev I.V."/>
            <person name="Debuchy R."/>
            <person name="Gladieux P."/>
            <person name="Hiltunen Thoren M."/>
            <person name="Johannesson H."/>
        </authorList>
    </citation>
    <scope>NUCLEOTIDE SEQUENCE</scope>
    <source>
        <strain evidence="2">CBS 560.94</strain>
    </source>
</reference>
<reference evidence="2" key="2">
    <citation type="submission" date="2023-06" db="EMBL/GenBank/DDBJ databases">
        <authorList>
            <consortium name="Lawrence Berkeley National Laboratory"/>
            <person name="Haridas S."/>
            <person name="Hensen N."/>
            <person name="Bonometti L."/>
            <person name="Westerberg I."/>
            <person name="Brannstrom I.O."/>
            <person name="Guillou S."/>
            <person name="Cros-Aarteil S."/>
            <person name="Calhoun S."/>
            <person name="Kuo A."/>
            <person name="Mondo S."/>
            <person name="Pangilinan J."/>
            <person name="Riley R."/>
            <person name="Labutti K."/>
            <person name="Andreopoulos B."/>
            <person name="Lipzen A."/>
            <person name="Chen C."/>
            <person name="Yanf M."/>
            <person name="Daum C."/>
            <person name="Ng V."/>
            <person name="Clum A."/>
            <person name="Steindorff A."/>
            <person name="Ohm R."/>
            <person name="Martin F."/>
            <person name="Silar P."/>
            <person name="Natvig D."/>
            <person name="Lalanne C."/>
            <person name="Gautier V."/>
            <person name="Ament-Velasquez S.L."/>
            <person name="Kruys A."/>
            <person name="Hutchinson M.I."/>
            <person name="Powell A.J."/>
            <person name="Barry K."/>
            <person name="Miller A.N."/>
            <person name="Grigoriev I.V."/>
            <person name="Debuchy R."/>
            <person name="Gladieux P."/>
            <person name="Thoren M.H."/>
            <person name="Johannesson H."/>
        </authorList>
    </citation>
    <scope>NUCLEOTIDE SEQUENCE</scope>
    <source>
        <strain evidence="2">CBS 560.94</strain>
    </source>
</reference>
<name>A0AAE0JGP2_9PEZI</name>
<feature type="region of interest" description="Disordered" evidence="1">
    <location>
        <begin position="1"/>
        <end position="62"/>
    </location>
</feature>
<evidence type="ECO:0000313" key="3">
    <source>
        <dbReference type="Proteomes" id="UP001278500"/>
    </source>
</evidence>
<dbReference type="RefSeq" id="XP_062682241.1">
    <property type="nucleotide sequence ID" value="XM_062828299.1"/>
</dbReference>